<dbReference type="AlphaFoldDB" id="A0A7W9J586"/>
<dbReference type="CDD" id="cd00090">
    <property type="entry name" value="HTH_ARSR"/>
    <property type="match status" value="1"/>
</dbReference>
<sequence>MPERIAAFDEVIHAPQRLRICAMLSAAHQLEFGFLQERLDLSKSALSKHLTHLTSAGYIRQERTLRDSRNRLWLSLTTVGRTAYDGHIEALQAIVAGGNEEAT</sequence>
<dbReference type="EMBL" id="JACHMY010000001">
    <property type="protein sequence ID" value="MBB5835610.1"/>
    <property type="molecule type" value="Genomic_DNA"/>
</dbReference>
<dbReference type="InterPro" id="IPR036390">
    <property type="entry name" value="WH_DNA-bd_sf"/>
</dbReference>
<evidence type="ECO:0000259" key="1">
    <source>
        <dbReference type="Pfam" id="PF13601"/>
    </source>
</evidence>
<dbReference type="InterPro" id="IPR011991">
    <property type="entry name" value="ArsR-like_HTH"/>
</dbReference>
<accession>A0A7W9J586</accession>
<dbReference type="InterPro" id="IPR027395">
    <property type="entry name" value="WH_DNA-bd_dom"/>
</dbReference>
<dbReference type="GO" id="GO:0003677">
    <property type="term" value="F:DNA binding"/>
    <property type="evidence" value="ECO:0007669"/>
    <property type="project" value="UniProtKB-KW"/>
</dbReference>
<protein>
    <submittedName>
        <fullName evidence="2">DNA-binding MarR family transcriptional regulator</fullName>
    </submittedName>
</protein>
<reference evidence="2 3" key="1">
    <citation type="submission" date="2020-08" db="EMBL/GenBank/DDBJ databases">
        <title>Sequencing the genomes of 1000 actinobacteria strains.</title>
        <authorList>
            <person name="Klenk H.-P."/>
        </authorList>
    </citation>
    <scope>NUCLEOTIDE SEQUENCE [LARGE SCALE GENOMIC DNA]</scope>
    <source>
        <strain evidence="2 3">DSM 28967</strain>
    </source>
</reference>
<dbReference type="PANTHER" id="PTHR37318:SF1">
    <property type="entry name" value="BSL7504 PROTEIN"/>
    <property type="match status" value="1"/>
</dbReference>
<dbReference type="InterPro" id="IPR036388">
    <property type="entry name" value="WH-like_DNA-bd_sf"/>
</dbReference>
<gene>
    <name evidence="2" type="ORF">HDA39_002344</name>
</gene>
<dbReference type="PANTHER" id="PTHR37318">
    <property type="entry name" value="BSL7504 PROTEIN"/>
    <property type="match status" value="1"/>
</dbReference>
<keyword evidence="2" id="KW-0238">DNA-binding</keyword>
<proteinExistence type="predicted"/>
<dbReference type="Gene3D" id="1.10.10.10">
    <property type="entry name" value="Winged helix-like DNA-binding domain superfamily/Winged helix DNA-binding domain"/>
    <property type="match status" value="1"/>
</dbReference>
<evidence type="ECO:0000313" key="3">
    <source>
        <dbReference type="Proteomes" id="UP000549971"/>
    </source>
</evidence>
<evidence type="ECO:0000313" key="2">
    <source>
        <dbReference type="EMBL" id="MBB5835610.1"/>
    </source>
</evidence>
<name>A0A7W9J586_9ACTN</name>
<dbReference type="SUPFAM" id="SSF46785">
    <property type="entry name" value="Winged helix' DNA-binding domain"/>
    <property type="match status" value="1"/>
</dbReference>
<comment type="caution">
    <text evidence="2">The sequence shown here is derived from an EMBL/GenBank/DDBJ whole genome shotgun (WGS) entry which is preliminary data.</text>
</comment>
<dbReference type="Pfam" id="PF13601">
    <property type="entry name" value="HTH_34"/>
    <property type="match status" value="1"/>
</dbReference>
<keyword evidence="3" id="KW-1185">Reference proteome</keyword>
<dbReference type="Proteomes" id="UP000549971">
    <property type="component" value="Unassembled WGS sequence"/>
</dbReference>
<organism evidence="2 3">
    <name type="scientific">Kribbella italica</name>
    <dbReference type="NCBI Taxonomy" id="1540520"/>
    <lineage>
        <taxon>Bacteria</taxon>
        <taxon>Bacillati</taxon>
        <taxon>Actinomycetota</taxon>
        <taxon>Actinomycetes</taxon>
        <taxon>Propionibacteriales</taxon>
        <taxon>Kribbellaceae</taxon>
        <taxon>Kribbella</taxon>
    </lineage>
</organism>
<dbReference type="RefSeq" id="WP_184795236.1">
    <property type="nucleotide sequence ID" value="NZ_JACHMY010000001.1"/>
</dbReference>
<feature type="domain" description="Winged helix DNA-binding" evidence="1">
    <location>
        <begin position="17"/>
        <end position="95"/>
    </location>
</feature>